<dbReference type="eggNOG" id="ENOG50345AY">
    <property type="taxonomic scope" value="Bacteria"/>
</dbReference>
<evidence type="ECO:0000313" key="1">
    <source>
        <dbReference type="EMBL" id="AFZ27807.1"/>
    </source>
</evidence>
<accession>K9X815</accession>
<dbReference type="STRING" id="56107.Cylst_5822"/>
<reference evidence="1 2" key="1">
    <citation type="submission" date="2012-06" db="EMBL/GenBank/DDBJ databases">
        <title>Finished chromosome of genome of Cylindrospermum stagnale PCC 7417.</title>
        <authorList>
            <consortium name="US DOE Joint Genome Institute"/>
            <person name="Gugger M."/>
            <person name="Coursin T."/>
            <person name="Rippka R."/>
            <person name="Tandeau De Marsac N."/>
            <person name="Huntemann M."/>
            <person name="Wei C.-L."/>
            <person name="Han J."/>
            <person name="Detter J.C."/>
            <person name="Han C."/>
            <person name="Tapia R."/>
            <person name="Chen A."/>
            <person name="Kyrpides N."/>
            <person name="Mavromatis K."/>
            <person name="Markowitz V."/>
            <person name="Szeto E."/>
            <person name="Ivanova N."/>
            <person name="Pagani I."/>
            <person name="Pati A."/>
            <person name="Goodwin L."/>
            <person name="Nordberg H.P."/>
            <person name="Cantor M.N."/>
            <person name="Hua S.X."/>
            <person name="Woyke T."/>
            <person name="Kerfeld C.A."/>
        </authorList>
    </citation>
    <scope>NUCLEOTIDE SEQUENCE [LARGE SCALE GENOMIC DNA]</scope>
    <source>
        <strain evidence="1 2">PCC 7417</strain>
    </source>
</reference>
<dbReference type="RefSeq" id="WP_015211041.1">
    <property type="nucleotide sequence ID" value="NC_019757.1"/>
</dbReference>
<dbReference type="AlphaFoldDB" id="K9X815"/>
<proteinExistence type="predicted"/>
<organism evidence="1 2">
    <name type="scientific">Cylindrospermum stagnale PCC 7417</name>
    <dbReference type="NCBI Taxonomy" id="56107"/>
    <lineage>
        <taxon>Bacteria</taxon>
        <taxon>Bacillati</taxon>
        <taxon>Cyanobacteriota</taxon>
        <taxon>Cyanophyceae</taxon>
        <taxon>Nostocales</taxon>
        <taxon>Nostocaceae</taxon>
        <taxon>Cylindrospermum</taxon>
    </lineage>
</organism>
<protein>
    <submittedName>
        <fullName evidence="1">Uncharacterized protein</fullName>
    </submittedName>
</protein>
<dbReference type="Proteomes" id="UP000010475">
    <property type="component" value="Chromosome"/>
</dbReference>
<name>K9X815_9NOST</name>
<gene>
    <name evidence="1" type="ORF">Cylst_5822</name>
</gene>
<keyword evidence="2" id="KW-1185">Reference proteome</keyword>
<dbReference type="EMBL" id="CP003642">
    <property type="protein sequence ID" value="AFZ27807.1"/>
    <property type="molecule type" value="Genomic_DNA"/>
</dbReference>
<evidence type="ECO:0000313" key="2">
    <source>
        <dbReference type="Proteomes" id="UP000010475"/>
    </source>
</evidence>
<dbReference type="HOGENOM" id="CLU_2059021_0_0_3"/>
<dbReference type="KEGG" id="csg:Cylst_5822"/>
<sequence>MEFLKIEDRLSNISADLVEYEEVFLKRLFHEPSGKWLDLTLICSGIAQIEHQLEQLRESFTGKIVVTWLDYPSSESESCYCLIMFFAEDLFWNNIAIYNKQLFLEKST</sequence>
<dbReference type="OrthoDB" id="582807at2"/>